<dbReference type="AlphaFoldDB" id="A0A8S9JZ61"/>
<feature type="region of interest" description="Disordered" evidence="1">
    <location>
        <begin position="175"/>
        <end position="197"/>
    </location>
</feature>
<feature type="compositionally biased region" description="Low complexity" evidence="1">
    <location>
        <begin position="177"/>
        <end position="189"/>
    </location>
</feature>
<protein>
    <submittedName>
        <fullName evidence="2">Uncharacterized protein</fullName>
    </submittedName>
</protein>
<evidence type="ECO:0000313" key="2">
    <source>
        <dbReference type="EMBL" id="KAF2587385.1"/>
    </source>
</evidence>
<gene>
    <name evidence="2" type="ORF">F2Q70_00035800</name>
</gene>
<name>A0A8S9JZ61_BRACR</name>
<proteinExistence type="predicted"/>
<organism evidence="2">
    <name type="scientific">Brassica cretica</name>
    <name type="common">Mustard</name>
    <dbReference type="NCBI Taxonomy" id="69181"/>
    <lineage>
        <taxon>Eukaryota</taxon>
        <taxon>Viridiplantae</taxon>
        <taxon>Streptophyta</taxon>
        <taxon>Embryophyta</taxon>
        <taxon>Tracheophyta</taxon>
        <taxon>Spermatophyta</taxon>
        <taxon>Magnoliopsida</taxon>
        <taxon>eudicotyledons</taxon>
        <taxon>Gunneridae</taxon>
        <taxon>Pentapetalae</taxon>
        <taxon>rosids</taxon>
        <taxon>malvids</taxon>
        <taxon>Brassicales</taxon>
        <taxon>Brassicaceae</taxon>
        <taxon>Brassiceae</taxon>
        <taxon>Brassica</taxon>
    </lineage>
</organism>
<comment type="caution">
    <text evidence="2">The sequence shown here is derived from an EMBL/GenBank/DDBJ whole genome shotgun (WGS) entry which is preliminary data.</text>
</comment>
<accession>A0A8S9JZ61</accession>
<sequence length="197" mass="21716">MKKSTKYRSCARFRDPAPVGRSSLTAGSPPRSGTSLWLPSHFMDLARDVPTSLRLGRSGSRKLSTGCWAQSGYATSLREVTLWVAPASQQVRHLASGRRSGFLRTSWIWRAMYPPRSVLALRFSKVVDGMLGPERVRYLAARGRSGTEQVCYLAARGRSGTERVSYLAPVGRSTLHSSRAGASPRSSRSLQLLYSPR</sequence>
<evidence type="ECO:0000256" key="1">
    <source>
        <dbReference type="SAM" id="MobiDB-lite"/>
    </source>
</evidence>
<reference evidence="2" key="1">
    <citation type="submission" date="2019-12" db="EMBL/GenBank/DDBJ databases">
        <title>Genome sequencing and annotation of Brassica cretica.</title>
        <authorList>
            <person name="Studholme D.J."/>
            <person name="Sarris P.F."/>
        </authorList>
    </citation>
    <scope>NUCLEOTIDE SEQUENCE</scope>
    <source>
        <strain evidence="2">PFS-102/07</strain>
        <tissue evidence="2">Leaf</tissue>
    </source>
</reference>
<dbReference type="EMBL" id="QGKY02000246">
    <property type="protein sequence ID" value="KAF2587385.1"/>
    <property type="molecule type" value="Genomic_DNA"/>
</dbReference>